<accession>A0A6J7K1W8</accession>
<dbReference type="EMBL" id="CAFBPU010000068">
    <property type="protein sequence ID" value="CAB5039690.1"/>
    <property type="molecule type" value="Genomic_DNA"/>
</dbReference>
<dbReference type="Gene3D" id="2.40.160.20">
    <property type="match status" value="1"/>
</dbReference>
<dbReference type="HAMAP" id="MF_00775">
    <property type="entry name" value="UPF0311"/>
    <property type="match status" value="1"/>
</dbReference>
<name>A0A6J7K1W8_9ZZZZ</name>
<sequence>MTEIEFTPLFVVEFQTSPQVVGDVPMGYFRRAGIIASGTFTGERLSGTVMPGGGDWLRKGPDGVTHLDVRAILRTESGDGIYMTYTGRLKTSSEVAERLLRREAVSTNEMYFRTAVAFETAAPDLLWLNDIVAFGMGHSTPTGPRYEIFELL</sequence>
<reference evidence="2" key="1">
    <citation type="submission" date="2020-05" db="EMBL/GenBank/DDBJ databases">
        <authorList>
            <person name="Chiriac C."/>
            <person name="Salcher M."/>
            <person name="Ghai R."/>
            <person name="Kavagutti S V."/>
        </authorList>
    </citation>
    <scope>NUCLEOTIDE SEQUENCE</scope>
</reference>
<dbReference type="EMBL" id="CAFBND010000067">
    <property type="protein sequence ID" value="CAB4948979.1"/>
    <property type="molecule type" value="Genomic_DNA"/>
</dbReference>
<protein>
    <submittedName>
        <fullName evidence="2">Unannotated protein</fullName>
    </submittedName>
</protein>
<evidence type="ECO:0000313" key="1">
    <source>
        <dbReference type="EMBL" id="CAB4846194.1"/>
    </source>
</evidence>
<proteinExistence type="inferred from homology"/>
<evidence type="ECO:0000313" key="2">
    <source>
        <dbReference type="EMBL" id="CAB4948979.1"/>
    </source>
</evidence>
<dbReference type="PANTHER" id="PTHR37315:SF1">
    <property type="entry name" value="UPF0311 PROTEIN BLR7842"/>
    <property type="match status" value="1"/>
</dbReference>
<gene>
    <name evidence="1" type="ORF">UFOPK3268_00117</name>
    <name evidence="2" type="ORF">UFOPK3752_01534</name>
    <name evidence="3" type="ORF">UFOPK4150_02213</name>
</gene>
<organism evidence="2">
    <name type="scientific">freshwater metagenome</name>
    <dbReference type="NCBI Taxonomy" id="449393"/>
    <lineage>
        <taxon>unclassified sequences</taxon>
        <taxon>metagenomes</taxon>
        <taxon>ecological metagenomes</taxon>
    </lineage>
</organism>
<dbReference type="PANTHER" id="PTHR37315">
    <property type="entry name" value="UPF0311 PROTEIN BLR7842"/>
    <property type="match status" value="1"/>
</dbReference>
<dbReference type="InterPro" id="IPR020915">
    <property type="entry name" value="UPF0311"/>
</dbReference>
<evidence type="ECO:0000313" key="3">
    <source>
        <dbReference type="EMBL" id="CAB5039690.1"/>
    </source>
</evidence>
<dbReference type="Pfam" id="PF11578">
    <property type="entry name" value="DUF3237"/>
    <property type="match status" value="1"/>
</dbReference>
<dbReference type="EMBL" id="CAFBIZ010000007">
    <property type="protein sequence ID" value="CAB4846194.1"/>
    <property type="molecule type" value="Genomic_DNA"/>
</dbReference>
<dbReference type="AlphaFoldDB" id="A0A6J7K1W8"/>